<organism evidence="1 2">
    <name type="scientific">Parabacteroides merdae</name>
    <dbReference type="NCBI Taxonomy" id="46503"/>
    <lineage>
        <taxon>Bacteria</taxon>
        <taxon>Pseudomonadati</taxon>
        <taxon>Bacteroidota</taxon>
        <taxon>Bacteroidia</taxon>
        <taxon>Bacteroidales</taxon>
        <taxon>Tannerellaceae</taxon>
        <taxon>Parabacteroides</taxon>
    </lineage>
</organism>
<dbReference type="RefSeq" id="WP_119215277.1">
    <property type="nucleotide sequence ID" value="NZ_DAWDXW010000015.1"/>
</dbReference>
<evidence type="ECO:0000313" key="1">
    <source>
        <dbReference type="EMBL" id="MTU30446.1"/>
    </source>
</evidence>
<protein>
    <submittedName>
        <fullName evidence="1">Uncharacterized protein</fullName>
    </submittedName>
</protein>
<dbReference type="AlphaFoldDB" id="A0A413PVG2"/>
<reference evidence="1 2" key="1">
    <citation type="journal article" date="2019" name="Nat. Med.">
        <title>A library of human gut bacterial isolates paired with longitudinal multiomics data enables mechanistic microbiome research.</title>
        <authorList>
            <person name="Poyet M."/>
            <person name="Groussin M."/>
            <person name="Gibbons S.M."/>
            <person name="Avila-Pacheco J."/>
            <person name="Jiang X."/>
            <person name="Kearney S.M."/>
            <person name="Perrotta A.R."/>
            <person name="Berdy B."/>
            <person name="Zhao S."/>
            <person name="Lieberman T.D."/>
            <person name="Swanson P.K."/>
            <person name="Smith M."/>
            <person name="Roesemann S."/>
            <person name="Alexander J.E."/>
            <person name="Rich S.A."/>
            <person name="Livny J."/>
            <person name="Vlamakis H."/>
            <person name="Clish C."/>
            <person name="Bullock K."/>
            <person name="Deik A."/>
            <person name="Scott J."/>
            <person name="Pierce K.A."/>
            <person name="Xavier R.J."/>
            <person name="Alm E.J."/>
        </authorList>
    </citation>
    <scope>NUCLEOTIDE SEQUENCE [LARGE SCALE GENOMIC DNA]</scope>
    <source>
        <strain evidence="1 2">BIOML-A25</strain>
    </source>
</reference>
<gene>
    <name evidence="1" type="ORF">GMD66_14730</name>
</gene>
<comment type="caution">
    <text evidence="1">The sequence shown here is derived from an EMBL/GenBank/DDBJ whole genome shotgun (WGS) entry which is preliminary data.</text>
</comment>
<sequence>MRKVECLDEKQKGDRCRLQNPWLGTKVQVRENGRGIPVPAENDNLLFPTRKGTVYEIVKK</sequence>
<dbReference type="EMBL" id="WNCR01000008">
    <property type="protein sequence ID" value="MTU30446.1"/>
    <property type="molecule type" value="Genomic_DNA"/>
</dbReference>
<proteinExistence type="predicted"/>
<accession>A0A413PVG2</accession>
<dbReference type="Proteomes" id="UP000437446">
    <property type="component" value="Unassembled WGS sequence"/>
</dbReference>
<evidence type="ECO:0000313" key="2">
    <source>
        <dbReference type="Proteomes" id="UP000437446"/>
    </source>
</evidence>
<name>A0A413PVG2_9BACT</name>